<dbReference type="HOGENOM" id="CLU_3305019_0_0_10"/>
<evidence type="ECO:0000313" key="1">
    <source>
        <dbReference type="EMBL" id="ERI85664.1"/>
    </source>
</evidence>
<reference evidence="1 2" key="1">
    <citation type="submission" date="2013-08" db="EMBL/GenBank/DDBJ databases">
        <authorList>
            <person name="Weinstock G."/>
            <person name="Sodergren E."/>
            <person name="Wylie T."/>
            <person name="Fulton L."/>
            <person name="Fulton R."/>
            <person name="Fronick C."/>
            <person name="O'Laughlin M."/>
            <person name="Godfrey J."/>
            <person name="Miner T."/>
            <person name="Herter B."/>
            <person name="Appelbaum E."/>
            <person name="Cordes M."/>
            <person name="Lek S."/>
            <person name="Wollam A."/>
            <person name="Pepin K.H."/>
            <person name="Palsikar V.B."/>
            <person name="Mitreva M."/>
            <person name="Wilson R.K."/>
        </authorList>
    </citation>
    <scope>NUCLEOTIDE SEQUENCE [LARGE SCALE GENOMIC DNA]</scope>
    <source>
        <strain evidence="1 2">F0041</strain>
    </source>
</reference>
<sequence>MDSLQTTQNSNSLIIKQKTITAHRLLLFFRNDNKNNRNK</sequence>
<comment type="caution">
    <text evidence="1">The sequence shown here is derived from an EMBL/GenBank/DDBJ whole genome shotgun (WGS) entry which is preliminary data.</text>
</comment>
<dbReference type="AlphaFoldDB" id="U2C5A2"/>
<dbReference type="EMBL" id="AWSV01000081">
    <property type="protein sequence ID" value="ERI85664.1"/>
    <property type="molecule type" value="Genomic_DNA"/>
</dbReference>
<dbReference type="Proteomes" id="UP000016496">
    <property type="component" value="Unassembled WGS sequence"/>
</dbReference>
<protein>
    <submittedName>
        <fullName evidence="1">Uncharacterized protein</fullName>
    </submittedName>
</protein>
<accession>U2C5A2</accession>
<dbReference type="PATRIC" id="fig|1321819.3.peg.1345"/>
<gene>
    <name evidence="1" type="ORF">HMPREF1981_01463</name>
</gene>
<evidence type="ECO:0000313" key="2">
    <source>
        <dbReference type="Proteomes" id="UP000016496"/>
    </source>
</evidence>
<organism evidence="1 2">
    <name type="scientific">Bacteroides pyogenes F0041</name>
    <dbReference type="NCBI Taxonomy" id="1321819"/>
    <lineage>
        <taxon>Bacteria</taxon>
        <taxon>Pseudomonadati</taxon>
        <taxon>Bacteroidota</taxon>
        <taxon>Bacteroidia</taxon>
        <taxon>Bacteroidales</taxon>
        <taxon>Bacteroidaceae</taxon>
        <taxon>Bacteroides</taxon>
    </lineage>
</organism>
<name>U2C5A2_9BACE</name>
<proteinExistence type="predicted"/>